<feature type="binding site" evidence="5">
    <location>
        <begin position="93"/>
        <end position="94"/>
    </location>
    <ligand>
        <name>Mo-molybdopterin</name>
        <dbReference type="ChEBI" id="CHEBI:71302"/>
    </ligand>
</feature>
<evidence type="ECO:0000256" key="5">
    <source>
        <dbReference type="HAMAP-Rule" id="MF_01206"/>
    </source>
</evidence>
<dbReference type="NCBIfam" id="NF003767">
    <property type="entry name" value="PRK05363.1"/>
    <property type="match status" value="1"/>
</dbReference>
<evidence type="ECO:0000256" key="4">
    <source>
        <dbReference type="ARBA" id="ARBA00023002"/>
    </source>
</evidence>
<feature type="binding site" evidence="5">
    <location>
        <position position="90"/>
    </location>
    <ligand>
        <name>Mo-molybdopterin</name>
        <dbReference type="ChEBI" id="CHEBI:71302"/>
    </ligand>
</feature>
<evidence type="ECO:0000256" key="3">
    <source>
        <dbReference type="ARBA" id="ARBA00022729"/>
    </source>
</evidence>
<comment type="caution">
    <text evidence="7">The sequence shown here is derived from an EMBL/GenBank/DDBJ whole genome shotgun (WGS) entry which is preliminary data.</text>
</comment>
<dbReference type="PANTHER" id="PTHR43032">
    <property type="entry name" value="PROTEIN-METHIONINE-SULFOXIDE REDUCTASE"/>
    <property type="match status" value="1"/>
</dbReference>
<feature type="binding site" evidence="5">
    <location>
        <begin position="246"/>
        <end position="248"/>
    </location>
    <ligand>
        <name>Mo-molybdopterin</name>
        <dbReference type="ChEBI" id="CHEBI:71302"/>
    </ligand>
</feature>
<dbReference type="Gene3D" id="3.90.420.10">
    <property type="entry name" value="Oxidoreductase, molybdopterin-binding domain"/>
    <property type="match status" value="1"/>
</dbReference>
<evidence type="ECO:0000313" key="7">
    <source>
        <dbReference type="EMBL" id="TDQ83292.1"/>
    </source>
</evidence>
<dbReference type="EMBL" id="SNYW01000007">
    <property type="protein sequence ID" value="TDQ83292.1"/>
    <property type="molecule type" value="Genomic_DNA"/>
</dbReference>
<dbReference type="InterPro" id="IPR000572">
    <property type="entry name" value="OxRdtase_Mopterin-bd_dom"/>
</dbReference>
<comment type="function">
    <text evidence="5">Part of the MsrPQ system that repairs oxidized periplasmic proteins containing methionine sulfoxide residues (Met-O), using respiratory chain electrons. Thus protects these proteins from oxidative-stress damage caused by reactive species of oxygen and chlorine generated by the host defense mechanisms. MsrPQ is essential for the maintenance of envelope integrity under bleach stress, rescuing a wide series of structurally unrelated periplasmic proteins from methionine oxidation. The catalytic subunit MsrP is non-stereospecific, being able to reduce both (R-) and (S-) diastereoisomers of methionine sulfoxide.</text>
</comment>
<feature type="binding site" evidence="5">
    <location>
        <position position="230"/>
    </location>
    <ligand>
        <name>Mo-molybdopterin</name>
        <dbReference type="ChEBI" id="CHEBI:71302"/>
    </ligand>
</feature>
<keyword evidence="8" id="KW-1185">Reference proteome</keyword>
<dbReference type="InterPro" id="IPR022867">
    <property type="entry name" value="MsrP"/>
</dbReference>
<evidence type="ECO:0000259" key="6">
    <source>
        <dbReference type="Pfam" id="PF00174"/>
    </source>
</evidence>
<feature type="binding site" evidence="5">
    <location>
        <position position="182"/>
    </location>
    <ligand>
        <name>Mo-molybdopterin</name>
        <dbReference type="ChEBI" id="CHEBI:71302"/>
    </ligand>
</feature>
<dbReference type="OrthoDB" id="9795587at2"/>
<dbReference type="GO" id="GO:0043546">
    <property type="term" value="F:molybdopterin cofactor binding"/>
    <property type="evidence" value="ECO:0007669"/>
    <property type="project" value="UniProtKB-UniRule"/>
</dbReference>
<feature type="binding site" evidence="5">
    <location>
        <position position="235"/>
    </location>
    <ligand>
        <name>Mo-molybdopterin</name>
        <dbReference type="ChEBI" id="CHEBI:71302"/>
    </ligand>
</feature>
<organism evidence="7 8">
    <name type="scientific">Dongia mobilis</name>
    <dbReference type="NCBI Taxonomy" id="578943"/>
    <lineage>
        <taxon>Bacteria</taxon>
        <taxon>Pseudomonadati</taxon>
        <taxon>Pseudomonadota</taxon>
        <taxon>Alphaproteobacteria</taxon>
        <taxon>Rhodospirillales</taxon>
        <taxon>Dongiaceae</taxon>
        <taxon>Dongia</taxon>
    </lineage>
</organism>
<evidence type="ECO:0000313" key="8">
    <source>
        <dbReference type="Proteomes" id="UP000295783"/>
    </source>
</evidence>
<sequence>MWIRKRRGWEISESAATPEHVFRGRRRFLRGAAGLALAPALLACEKEAGAQGDGELAEVDPSAGLYPFERNARYELDRELTPEADATSYNNYYEFGTSKNIVKAAQKLPIRPWALTIEGMVEQPLTIDIDDLMKRMPLEERLYRHRCVEAWAMAVPWSGFPLAALVELAKPASDAKFLRFESFLMPEVADGQSEPWYPWPYVEGLTLAEATNELAFMVTGMYGKPAPKQNGAPLRLALPWKYGFKSSKGIQRIVFTAEQPVGLWQAIQGSEYGFYANVNPAFAHPRWSQESERLLGSGDRVPTQIYNGYGEFVAQLYPDQNDRRYFY</sequence>
<dbReference type="Pfam" id="PF00174">
    <property type="entry name" value="Oxidored_molyb"/>
    <property type="match status" value="1"/>
</dbReference>
<keyword evidence="3 5" id="KW-0732">Signal</keyword>
<reference evidence="7 8" key="1">
    <citation type="submission" date="2019-03" db="EMBL/GenBank/DDBJ databases">
        <title>Genomic Encyclopedia of Type Strains, Phase III (KMG-III): the genomes of soil and plant-associated and newly described type strains.</title>
        <authorList>
            <person name="Whitman W."/>
        </authorList>
    </citation>
    <scope>NUCLEOTIDE SEQUENCE [LARGE SCALE GENOMIC DNA]</scope>
    <source>
        <strain evidence="7 8">CGMCC 1.7660</strain>
    </source>
</reference>
<dbReference type="AlphaFoldDB" id="A0A4R6WW80"/>
<keyword evidence="1 5" id="KW-0500">Molybdenum</keyword>
<dbReference type="GO" id="GO:0016672">
    <property type="term" value="F:oxidoreductase activity, acting on a sulfur group of donors, quinone or similar compound as acceptor"/>
    <property type="evidence" value="ECO:0007669"/>
    <property type="project" value="UniProtKB-UniRule"/>
</dbReference>
<comment type="catalytic activity">
    <reaction evidence="5">
        <text>L-methionyl-[protein] + a quinone + H2O = L-methionyl-(R)-S-oxide-[protein] + a quinol</text>
        <dbReference type="Rhea" id="RHEA:51296"/>
        <dbReference type="Rhea" id="RHEA-COMP:12313"/>
        <dbReference type="Rhea" id="RHEA-COMP:12314"/>
        <dbReference type="ChEBI" id="CHEBI:15377"/>
        <dbReference type="ChEBI" id="CHEBI:16044"/>
        <dbReference type="ChEBI" id="CHEBI:24646"/>
        <dbReference type="ChEBI" id="CHEBI:45764"/>
        <dbReference type="ChEBI" id="CHEBI:132124"/>
    </reaction>
</comment>
<dbReference type="RefSeq" id="WP_133613059.1">
    <property type="nucleotide sequence ID" value="NZ_SNYW01000007.1"/>
</dbReference>
<evidence type="ECO:0000256" key="2">
    <source>
        <dbReference type="ARBA" id="ARBA00022723"/>
    </source>
</evidence>
<keyword evidence="4 5" id="KW-0560">Oxidoreductase</keyword>
<dbReference type="InterPro" id="IPR036374">
    <property type="entry name" value="OxRdtase_Mopterin-bd_sf"/>
</dbReference>
<keyword evidence="2 5" id="KW-0479">Metal-binding</keyword>
<gene>
    <name evidence="5" type="primary">msrP</name>
    <name evidence="7" type="ORF">A8950_1578</name>
</gene>
<dbReference type="SUPFAM" id="SSF56524">
    <property type="entry name" value="Oxidoreductase molybdopterin-binding domain"/>
    <property type="match status" value="1"/>
</dbReference>
<dbReference type="GO" id="GO:0030091">
    <property type="term" value="P:protein repair"/>
    <property type="evidence" value="ECO:0007669"/>
    <property type="project" value="UniProtKB-UniRule"/>
</dbReference>
<feature type="domain" description="Oxidoreductase molybdopterin-binding" evidence="6">
    <location>
        <begin position="110"/>
        <end position="264"/>
    </location>
</feature>
<comment type="similarity">
    <text evidence="5">Belongs to the MsrP family.</text>
</comment>
<comment type="subunit">
    <text evidence="5">Heterodimer of a catalytic subunit (MsrP) and a heme-binding subunit (MsrQ).</text>
</comment>
<dbReference type="Proteomes" id="UP000295783">
    <property type="component" value="Unassembled WGS sequence"/>
</dbReference>
<evidence type="ECO:0000256" key="1">
    <source>
        <dbReference type="ARBA" id="ARBA00022505"/>
    </source>
</evidence>
<comment type="cofactor">
    <cofactor evidence="5">
        <name>Mo-molybdopterin</name>
        <dbReference type="ChEBI" id="CHEBI:71302"/>
    </cofactor>
    <text evidence="5">Binds 1 Mo-molybdopterin (Mo-MPT) cofactor per subunit.</text>
</comment>
<protein>
    <recommendedName>
        <fullName evidence="5">Protein-methionine-sulfoxide reductase catalytic subunit MsrP</fullName>
        <ecNumber evidence="5">1.8.5.-</ecNumber>
    </recommendedName>
</protein>
<dbReference type="PANTHER" id="PTHR43032:SF3">
    <property type="entry name" value="PROTEIN-METHIONINE-SULFOXIDE REDUCTASE CATALYTIC SUBUNIT MSRP"/>
    <property type="match status" value="1"/>
</dbReference>
<name>A0A4R6WW80_9PROT</name>
<dbReference type="HAMAP" id="MF_01206">
    <property type="entry name" value="MsrP"/>
    <property type="match status" value="1"/>
</dbReference>
<dbReference type="EC" id="1.8.5.-" evidence="5"/>
<proteinExistence type="inferred from homology"/>
<comment type="catalytic activity">
    <reaction evidence="5">
        <text>L-methionyl-[protein] + a quinone + H2O = L-methionyl-(S)-S-oxide-[protein] + a quinol</text>
        <dbReference type="Rhea" id="RHEA:51292"/>
        <dbReference type="Rhea" id="RHEA-COMP:12313"/>
        <dbReference type="Rhea" id="RHEA-COMP:12315"/>
        <dbReference type="ChEBI" id="CHEBI:15377"/>
        <dbReference type="ChEBI" id="CHEBI:16044"/>
        <dbReference type="ChEBI" id="CHEBI:24646"/>
        <dbReference type="ChEBI" id="CHEBI:44120"/>
        <dbReference type="ChEBI" id="CHEBI:132124"/>
    </reaction>
</comment>
<feature type="binding site" evidence="5">
    <location>
        <position position="147"/>
    </location>
    <ligand>
        <name>Mo-molybdopterin</name>
        <dbReference type="ChEBI" id="CHEBI:71302"/>
    </ligand>
    <ligandPart>
        <name>Mo</name>
        <dbReference type="ChEBI" id="CHEBI:28685"/>
    </ligandPart>
</feature>
<accession>A0A4R6WW80</accession>
<dbReference type="GO" id="GO:0046872">
    <property type="term" value="F:metal ion binding"/>
    <property type="evidence" value="ECO:0007669"/>
    <property type="project" value="UniProtKB-KW"/>
</dbReference>